<dbReference type="Proteomes" id="UP001149090">
    <property type="component" value="Unassembled WGS sequence"/>
</dbReference>
<reference evidence="3" key="1">
    <citation type="submission" date="2022-10" db="EMBL/GenBank/DDBJ databases">
        <title>Novel sulphate-reducing endosymbionts in the free-living metamonad Anaeramoeba.</title>
        <authorList>
            <person name="Jerlstrom-Hultqvist J."/>
            <person name="Cepicka I."/>
            <person name="Gallot-Lavallee L."/>
            <person name="Salas-Leiva D."/>
            <person name="Curtis B.A."/>
            <person name="Zahonova K."/>
            <person name="Pipaliya S."/>
            <person name="Dacks J."/>
            <person name="Roger A.J."/>
        </authorList>
    </citation>
    <scope>NUCLEOTIDE SEQUENCE</scope>
    <source>
        <strain evidence="3">BMAN</strain>
    </source>
</reference>
<dbReference type="GO" id="GO:0051020">
    <property type="term" value="F:GTPase binding"/>
    <property type="evidence" value="ECO:0007669"/>
    <property type="project" value="TreeGrafter"/>
</dbReference>
<protein>
    <submittedName>
        <fullName evidence="3">Golgin</fullName>
    </submittedName>
</protein>
<keyword evidence="1" id="KW-0175">Coiled coil</keyword>
<gene>
    <name evidence="3" type="ORF">M0811_09374</name>
</gene>
<keyword evidence="4" id="KW-1185">Reference proteome</keyword>
<evidence type="ECO:0000256" key="1">
    <source>
        <dbReference type="SAM" id="Coils"/>
    </source>
</evidence>
<dbReference type="InterPro" id="IPR002710">
    <property type="entry name" value="Dilute_dom"/>
</dbReference>
<comment type="caution">
    <text evidence="3">The sequence shown here is derived from an EMBL/GenBank/DDBJ whole genome shotgun (WGS) entry which is preliminary data.</text>
</comment>
<proteinExistence type="predicted"/>
<evidence type="ECO:0000259" key="2">
    <source>
        <dbReference type="PROSITE" id="PS51126"/>
    </source>
</evidence>
<dbReference type="PROSITE" id="PS51126">
    <property type="entry name" value="DILUTE"/>
    <property type="match status" value="1"/>
</dbReference>
<sequence length="773" mass="92245">MNQNLFQESKKLNFKVNFVITSLQEFKPLSSIIISLRKNSNKFQTKEINIDSNGKAILKQKFSFPLSNIKNNDFSNQIFKFETYFKIPQIQNDYKKITFVNFDLSKFNPNELFEQKKISLNLINLKEKKEKGEQITFLLKLELDQNNQNSNFYKEENKFNQKKIPKKNLEQEILDQKVQISIEKKKNQKLMNQIRNYVSKYSIKKDKMDQMKKEFESKNEEMKKNNESLLQKINESKKMQNELMENKREMAKMESQIENLKIQNSSLDKSQKELKKENEELSESIKKYQQDQQNIKELHSIQMEKLKSETDLKQDELNQKKNHLDKLLESKNQEFGLLQKELEKKTEENIIQNKILISLKNYIRKLNNIQKENWIIKRCFFVSEQIYSNGIPVSASLVTQFFCNNGYLDGNNSNEPISRVLIESFEMLLKKFEKKNTNKIYWLLSNTIYFKHLFHKIFLSKTRQQQNPNEEYSNFLQHSFLPKNNNQNEKILKLISEIDRLFSVIYNLIIEKIRKRISTMILKILSQKSSKSNNPIRKLPDESYYNPQILVNYFDQLNQIFQKNSFPLDLINSIFSQIIYFIRSIILNSFLNNKSICRYGFAMDFKLTLSALFDWFESSSFSNLKENLDSIKEIIDCVLANKLLLMDTLSFSSCFSVCKSLNLFQVHKLLTNYGIDEFDQEKIFPKDLELFYNQAIIYYSKKDLIHNFDPKKLELDESFIFQIENNFKQIQIDKWEEIEIPKAIQDREKTINIIKNEKENEFDSFCLLFEKTD</sequence>
<dbReference type="OrthoDB" id="6108017at2759"/>
<dbReference type="PANTHER" id="PTHR16027:SF6">
    <property type="entry name" value="DILUTE DOMAIN-CONTAINING PROTEIN"/>
    <property type="match status" value="1"/>
</dbReference>
<feature type="coiled-coil region" evidence="1">
    <location>
        <begin position="166"/>
        <end position="348"/>
    </location>
</feature>
<dbReference type="PANTHER" id="PTHR16027">
    <property type="entry name" value="DILUTE DOMAIN-CONTAINING PROTEIN YPR089W"/>
    <property type="match status" value="1"/>
</dbReference>
<organism evidence="3 4">
    <name type="scientific">Anaeramoeba ignava</name>
    <name type="common">Anaerobic marine amoeba</name>
    <dbReference type="NCBI Taxonomy" id="1746090"/>
    <lineage>
        <taxon>Eukaryota</taxon>
        <taxon>Metamonada</taxon>
        <taxon>Anaeramoebidae</taxon>
        <taxon>Anaeramoeba</taxon>
    </lineage>
</organism>
<feature type="domain" description="Dilute" evidence="2">
    <location>
        <begin position="489"/>
        <end position="694"/>
    </location>
</feature>
<name>A0A9Q0LGY4_ANAIG</name>
<dbReference type="AlphaFoldDB" id="A0A9Q0LGY4"/>
<dbReference type="Pfam" id="PF01843">
    <property type="entry name" value="DIL"/>
    <property type="match status" value="1"/>
</dbReference>
<evidence type="ECO:0000313" key="4">
    <source>
        <dbReference type="Proteomes" id="UP001149090"/>
    </source>
</evidence>
<dbReference type="SMART" id="SM01132">
    <property type="entry name" value="DIL"/>
    <property type="match status" value="1"/>
</dbReference>
<dbReference type="EMBL" id="JAPDFW010000080">
    <property type="protein sequence ID" value="KAJ5072677.1"/>
    <property type="molecule type" value="Genomic_DNA"/>
</dbReference>
<accession>A0A9Q0LGY4</accession>
<dbReference type="InterPro" id="IPR052072">
    <property type="entry name" value="Vascular_dev_regulator"/>
</dbReference>
<evidence type="ECO:0000313" key="3">
    <source>
        <dbReference type="EMBL" id="KAJ5072677.1"/>
    </source>
</evidence>